<dbReference type="EMBL" id="ASPP01026482">
    <property type="protein sequence ID" value="ETO07127.1"/>
    <property type="molecule type" value="Genomic_DNA"/>
</dbReference>
<evidence type="ECO:0000313" key="1">
    <source>
        <dbReference type="EMBL" id="ETO07127.1"/>
    </source>
</evidence>
<organism evidence="1 2">
    <name type="scientific">Reticulomyxa filosa</name>
    <dbReference type="NCBI Taxonomy" id="46433"/>
    <lineage>
        <taxon>Eukaryota</taxon>
        <taxon>Sar</taxon>
        <taxon>Rhizaria</taxon>
        <taxon>Retaria</taxon>
        <taxon>Foraminifera</taxon>
        <taxon>Monothalamids</taxon>
        <taxon>Reticulomyxidae</taxon>
        <taxon>Reticulomyxa</taxon>
    </lineage>
</organism>
<reference evidence="1 2" key="1">
    <citation type="journal article" date="2013" name="Curr. Biol.">
        <title>The Genome of the Foraminiferan Reticulomyxa filosa.</title>
        <authorList>
            <person name="Glockner G."/>
            <person name="Hulsmann N."/>
            <person name="Schleicher M."/>
            <person name="Noegel A.A."/>
            <person name="Eichinger L."/>
            <person name="Gallinger C."/>
            <person name="Pawlowski J."/>
            <person name="Sierra R."/>
            <person name="Euteneuer U."/>
            <person name="Pillet L."/>
            <person name="Moustafa A."/>
            <person name="Platzer M."/>
            <person name="Groth M."/>
            <person name="Szafranski K."/>
            <person name="Schliwa M."/>
        </authorList>
    </citation>
    <scope>NUCLEOTIDE SEQUENCE [LARGE SCALE GENOMIC DNA]</scope>
</reference>
<comment type="caution">
    <text evidence="1">The sequence shown here is derived from an EMBL/GenBank/DDBJ whole genome shotgun (WGS) entry which is preliminary data.</text>
</comment>
<protein>
    <submittedName>
        <fullName evidence="1">Uncharacterized protein</fullName>
    </submittedName>
</protein>
<sequence length="149" mass="17650">MERERERERKKTNKHTHFETSASFLNTTYTTRVTNEWRENKEKKKNNKKTVHTKVMTTSSIILYTFKNDRRMHVSQTHCVVIILRHLIQKDEHTITISYKQKKKKATYRQPCCSENSIYDGSAVATRTSLHKHTDKSNNSINISHNVML</sequence>
<accession>X6M133</accession>
<name>X6M133_RETFI</name>
<gene>
    <name evidence="1" type="ORF">RFI_30265</name>
</gene>
<dbReference type="AlphaFoldDB" id="X6M133"/>
<proteinExistence type="predicted"/>
<dbReference type="Proteomes" id="UP000023152">
    <property type="component" value="Unassembled WGS sequence"/>
</dbReference>
<keyword evidence="2" id="KW-1185">Reference proteome</keyword>
<evidence type="ECO:0000313" key="2">
    <source>
        <dbReference type="Proteomes" id="UP000023152"/>
    </source>
</evidence>